<dbReference type="InterPro" id="IPR003753">
    <property type="entry name" value="Exonuc_VII_L"/>
</dbReference>
<dbReference type="GO" id="GO:0008855">
    <property type="term" value="F:exodeoxyribonuclease VII activity"/>
    <property type="evidence" value="ECO:0007669"/>
    <property type="project" value="UniProtKB-EC"/>
</dbReference>
<dbReference type="HAMAP" id="MF_00378">
    <property type="entry name" value="Exonuc_7_L"/>
    <property type="match status" value="1"/>
</dbReference>
<dbReference type="EC" id="3.1.11.6" evidence="5"/>
<dbReference type="InterPro" id="IPR025824">
    <property type="entry name" value="OB-fold_nuc-bd_dom"/>
</dbReference>
<feature type="domain" description="Exonuclease VII large subunit C-terminal" evidence="8">
    <location>
        <begin position="133"/>
        <end position="447"/>
    </location>
</feature>
<feature type="coiled-coil region" evidence="7">
    <location>
        <begin position="364"/>
        <end position="399"/>
    </location>
</feature>
<evidence type="ECO:0000256" key="2">
    <source>
        <dbReference type="ARBA" id="ARBA00022722"/>
    </source>
</evidence>
<comment type="similarity">
    <text evidence="5 6">Belongs to the XseA family.</text>
</comment>
<comment type="caution">
    <text evidence="10">The sequence shown here is derived from an EMBL/GenBank/DDBJ whole genome shotgun (WGS) entry which is preliminary data.</text>
</comment>
<proteinExistence type="inferred from homology"/>
<comment type="subcellular location">
    <subcellularLocation>
        <location evidence="5 6">Cytoplasm</location>
    </subcellularLocation>
</comment>
<comment type="function">
    <text evidence="5">Bidirectionally degrades single-stranded DNA into large acid-insoluble oligonucleotides, which are then degraded further into small acid-soluble oligonucleotides.</text>
</comment>
<evidence type="ECO:0000313" key="10">
    <source>
        <dbReference type="EMBL" id="MDT0497167.1"/>
    </source>
</evidence>
<dbReference type="NCBIfam" id="TIGR00237">
    <property type="entry name" value="xseA"/>
    <property type="match status" value="1"/>
</dbReference>
<evidence type="ECO:0000259" key="8">
    <source>
        <dbReference type="Pfam" id="PF02601"/>
    </source>
</evidence>
<keyword evidence="4 5" id="KW-0269">Exonuclease</keyword>
<dbReference type="PANTHER" id="PTHR30008:SF0">
    <property type="entry name" value="EXODEOXYRIBONUCLEASE 7 LARGE SUBUNIT"/>
    <property type="match status" value="1"/>
</dbReference>
<evidence type="ECO:0000313" key="11">
    <source>
        <dbReference type="Proteomes" id="UP001254608"/>
    </source>
</evidence>
<name>A0ABU2WH19_9GAMM</name>
<dbReference type="EMBL" id="JAVRIC010000007">
    <property type="protein sequence ID" value="MDT0497167.1"/>
    <property type="molecule type" value="Genomic_DNA"/>
</dbReference>
<evidence type="ECO:0000256" key="5">
    <source>
        <dbReference type="HAMAP-Rule" id="MF_00378"/>
    </source>
</evidence>
<dbReference type="Proteomes" id="UP001254608">
    <property type="component" value="Unassembled WGS sequence"/>
</dbReference>
<comment type="subunit">
    <text evidence="5">Heterooligomer composed of large and small subunits.</text>
</comment>
<evidence type="ECO:0000256" key="3">
    <source>
        <dbReference type="ARBA" id="ARBA00022801"/>
    </source>
</evidence>
<evidence type="ECO:0000256" key="4">
    <source>
        <dbReference type="ARBA" id="ARBA00022839"/>
    </source>
</evidence>
<dbReference type="CDD" id="cd04489">
    <property type="entry name" value="ExoVII_LU_OBF"/>
    <property type="match status" value="1"/>
</dbReference>
<sequence length="458" mass="50088">MDLADRSPTGAPLRTVYSVSELSELLRQLLDANLPRLWVQGELSNFSRPASGHWYFTLKDSGAQLRCAMFRGANRLVLPKPKEGDEVLIRGQIGLYAARGDLQMIVEHMEPAGTGALLREFEALKRRLADEGLFDAGLKRPIPTVPRRIGLITSASGAAVHDVLSTLQRRFPLAELVLYPVAVQGAAAAPAIVKALQQLPRRVAVDVVLLVRGGGSLEDLWSFNEEAVARAVRACAVPVICGVGHEIDTTIADFAADLRAPTPTAAAELATPSVADWLSRVQQAQTALSQRHSVLRRAAGERLEALRARLDRAHPQRRLQQNEQRLDELEARLIAAFTRRRARATERLGNASARLRAATPQRRLRLALRELESLQLALHGAQQRNLAQAEQRRARAEALLLAVNPKAVLERGYAILSNAQGQVVRSVRAVRAGDVLRLSLVDGQLGVRVDSDTDPSRS</sequence>
<keyword evidence="1 5" id="KW-0963">Cytoplasm</keyword>
<dbReference type="Pfam" id="PF13742">
    <property type="entry name" value="tRNA_anti_2"/>
    <property type="match status" value="1"/>
</dbReference>
<dbReference type="InterPro" id="IPR020579">
    <property type="entry name" value="Exonuc_VII_lsu_C"/>
</dbReference>
<reference evidence="10 11" key="1">
    <citation type="submission" date="2023-09" db="EMBL/GenBank/DDBJ databases">
        <authorList>
            <person name="Rey-Velasco X."/>
        </authorList>
    </citation>
    <scope>NUCLEOTIDE SEQUENCE [LARGE SCALE GENOMIC DNA]</scope>
    <source>
        <strain evidence="10 11">W345</strain>
    </source>
</reference>
<keyword evidence="3 5" id="KW-0378">Hydrolase</keyword>
<protein>
    <recommendedName>
        <fullName evidence="5">Exodeoxyribonuclease 7 large subunit</fullName>
        <ecNumber evidence="5">3.1.11.6</ecNumber>
    </recommendedName>
    <alternativeName>
        <fullName evidence="5">Exodeoxyribonuclease VII large subunit</fullName>
        <shortName evidence="5">Exonuclease VII large subunit</shortName>
    </alternativeName>
</protein>
<comment type="catalytic activity">
    <reaction evidence="5 6">
        <text>Exonucleolytic cleavage in either 5'- to 3'- or 3'- to 5'-direction to yield nucleoside 5'-phosphates.</text>
        <dbReference type="EC" id="3.1.11.6"/>
    </reaction>
</comment>
<evidence type="ECO:0000256" key="1">
    <source>
        <dbReference type="ARBA" id="ARBA00022490"/>
    </source>
</evidence>
<evidence type="ECO:0000259" key="9">
    <source>
        <dbReference type="Pfam" id="PF13742"/>
    </source>
</evidence>
<gene>
    <name evidence="5 10" type="primary">xseA</name>
    <name evidence="10" type="ORF">RM530_07285</name>
</gene>
<accession>A0ABU2WH19</accession>
<keyword evidence="2 5" id="KW-0540">Nuclease</keyword>
<dbReference type="Pfam" id="PF02601">
    <property type="entry name" value="Exonuc_VII_L"/>
    <property type="match status" value="1"/>
</dbReference>
<evidence type="ECO:0000256" key="6">
    <source>
        <dbReference type="RuleBase" id="RU004355"/>
    </source>
</evidence>
<organism evidence="10 11">
    <name type="scientific">Banduia mediterranea</name>
    <dbReference type="NCBI Taxonomy" id="3075609"/>
    <lineage>
        <taxon>Bacteria</taxon>
        <taxon>Pseudomonadati</taxon>
        <taxon>Pseudomonadota</taxon>
        <taxon>Gammaproteobacteria</taxon>
        <taxon>Nevskiales</taxon>
        <taxon>Algiphilaceae</taxon>
        <taxon>Banduia</taxon>
    </lineage>
</organism>
<dbReference type="RefSeq" id="WP_311364559.1">
    <property type="nucleotide sequence ID" value="NZ_JAVRIC010000007.1"/>
</dbReference>
<keyword evidence="7" id="KW-0175">Coiled coil</keyword>
<keyword evidence="11" id="KW-1185">Reference proteome</keyword>
<evidence type="ECO:0000256" key="7">
    <source>
        <dbReference type="SAM" id="Coils"/>
    </source>
</evidence>
<feature type="domain" description="OB-fold nucleic acid binding" evidence="9">
    <location>
        <begin position="17"/>
        <end position="110"/>
    </location>
</feature>
<dbReference type="PANTHER" id="PTHR30008">
    <property type="entry name" value="EXODEOXYRIBONUCLEASE 7 LARGE SUBUNIT"/>
    <property type="match status" value="1"/>
</dbReference>